<dbReference type="GO" id="GO:0006310">
    <property type="term" value="P:DNA recombination"/>
    <property type="evidence" value="ECO:0007669"/>
    <property type="project" value="UniProtKB-KW"/>
</dbReference>
<evidence type="ECO:0000313" key="7">
    <source>
        <dbReference type="Proteomes" id="UP000063789"/>
    </source>
</evidence>
<evidence type="ECO:0000256" key="3">
    <source>
        <dbReference type="ARBA" id="ARBA00023172"/>
    </source>
</evidence>
<dbReference type="Proteomes" id="UP000063789">
    <property type="component" value="Chromosome"/>
</dbReference>
<dbReference type="InterPro" id="IPR011010">
    <property type="entry name" value="DNA_brk_join_enz"/>
</dbReference>
<feature type="region of interest" description="Disordered" evidence="4">
    <location>
        <begin position="1"/>
        <end position="31"/>
    </location>
</feature>
<dbReference type="KEGG" id="goq:ACH46_16730"/>
<dbReference type="GO" id="GO:0015074">
    <property type="term" value="P:DNA integration"/>
    <property type="evidence" value="ECO:0007669"/>
    <property type="project" value="InterPro"/>
</dbReference>
<dbReference type="PROSITE" id="PS51898">
    <property type="entry name" value="TYR_RECOMBINASE"/>
    <property type="match status" value="1"/>
</dbReference>
<dbReference type="PATRIC" id="fig|1136941.3.peg.3415"/>
<dbReference type="InterPro" id="IPR002104">
    <property type="entry name" value="Integrase_catalytic"/>
</dbReference>
<dbReference type="AlphaFoldDB" id="A0A0N9NDN8"/>
<protein>
    <recommendedName>
        <fullName evidence="5">Tyr recombinase domain-containing protein</fullName>
    </recommendedName>
</protein>
<dbReference type="Gene3D" id="1.10.443.10">
    <property type="entry name" value="Intergrase catalytic core"/>
    <property type="match status" value="1"/>
</dbReference>
<keyword evidence="3" id="KW-0233">DNA recombination</keyword>
<dbReference type="Gene3D" id="1.10.150.130">
    <property type="match status" value="1"/>
</dbReference>
<sequence length="395" mass="44149">MTQRRNRRSSVEDRWRKRDGTPSANDGKGKRWRARYVDDDAREHSKGFTRKVDAQAWLNEITSAQVTGSYVDPVRGSITFTRFYEDWSARQVWVPSTRTNADYVAKVVPFKAKAMSAIRRSDIEAWVKSMVDAGLAATTIKTRYNIARSIFRAARLDKIVAGDPTENVTLPRARRRDATMTIPSAGDVAKLVEHAVDRFDVYVQLCAFAGLRLGEAAGVQVGDIDFLRRQLSVARQIQRDGNRPRVAPPKYGSERVVYLPEDLVEALSRHVARWTPEGPADRWLFTDDEGVPWFDNRVGWRWRKTRAAAGVDCRLHDLRHFYASGLIAAGCDVVTVQRALGHSTATTTLSTYAHLWPSAEDRTRSATAGLMTMVSEAAADALRTDGPNQAGDLGV</sequence>
<dbReference type="InterPro" id="IPR010998">
    <property type="entry name" value="Integrase_recombinase_N"/>
</dbReference>
<dbReference type="InterPro" id="IPR058717">
    <property type="entry name" value="Phage_L5_Integrase_N"/>
</dbReference>
<dbReference type="InterPro" id="IPR013762">
    <property type="entry name" value="Integrase-like_cat_sf"/>
</dbReference>
<dbReference type="SUPFAM" id="SSF56349">
    <property type="entry name" value="DNA breaking-rejoining enzymes"/>
    <property type="match status" value="1"/>
</dbReference>
<evidence type="ECO:0000256" key="4">
    <source>
        <dbReference type="SAM" id="MobiDB-lite"/>
    </source>
</evidence>
<gene>
    <name evidence="6" type="ORF">ACH46_16730</name>
</gene>
<dbReference type="EMBL" id="CP011853">
    <property type="protein sequence ID" value="ALG85830.1"/>
    <property type="molecule type" value="Genomic_DNA"/>
</dbReference>
<dbReference type="GO" id="GO:0003677">
    <property type="term" value="F:DNA binding"/>
    <property type="evidence" value="ECO:0007669"/>
    <property type="project" value="UniProtKB-KW"/>
</dbReference>
<dbReference type="InterPro" id="IPR050090">
    <property type="entry name" value="Tyrosine_recombinase_XerCD"/>
</dbReference>
<comment type="similarity">
    <text evidence="1">Belongs to the 'phage' integrase family.</text>
</comment>
<reference evidence="6 7" key="2">
    <citation type="journal article" date="2017" name="Int. J. Syst. Evol. Microbiol.">
        <title>Gordonia phthalatica sp. nov., a di-n-butyl phthalate-degrading bacterium isolated from activated sludge.</title>
        <authorList>
            <person name="Jin D."/>
            <person name="Kong X."/>
            <person name="Jia M."/>
            <person name="Yu X."/>
            <person name="Wang X."/>
            <person name="Zhuang X."/>
            <person name="Deng Y."/>
            <person name="Bai Z."/>
        </authorList>
    </citation>
    <scope>NUCLEOTIDE SEQUENCE [LARGE SCALE GENOMIC DNA]</scope>
    <source>
        <strain evidence="6 7">QH-11</strain>
    </source>
</reference>
<dbReference type="Pfam" id="PF26003">
    <property type="entry name" value="Integrase_N_phage"/>
    <property type="match status" value="1"/>
</dbReference>
<evidence type="ECO:0000259" key="5">
    <source>
        <dbReference type="PROSITE" id="PS51898"/>
    </source>
</evidence>
<dbReference type="STRING" id="1136941.ACH46_16730"/>
<reference evidence="7" key="1">
    <citation type="submission" date="2015-06" db="EMBL/GenBank/DDBJ databases">
        <title>Complete genome sequence and metabolic analysis of phthalate degradation pathway in Gordonia sp. QH-11.</title>
        <authorList>
            <person name="Jin D."/>
            <person name="Kong X."/>
            <person name="Bai Z."/>
        </authorList>
    </citation>
    <scope>NUCLEOTIDE SEQUENCE [LARGE SCALE GENOMIC DNA]</scope>
    <source>
        <strain evidence="7">QH-11</strain>
    </source>
</reference>
<organism evidence="6 7">
    <name type="scientific">Gordonia phthalatica</name>
    <dbReference type="NCBI Taxonomy" id="1136941"/>
    <lineage>
        <taxon>Bacteria</taxon>
        <taxon>Bacillati</taxon>
        <taxon>Actinomycetota</taxon>
        <taxon>Actinomycetes</taxon>
        <taxon>Mycobacteriales</taxon>
        <taxon>Gordoniaceae</taxon>
        <taxon>Gordonia</taxon>
    </lineage>
</organism>
<dbReference type="PANTHER" id="PTHR30349:SF64">
    <property type="entry name" value="PROPHAGE INTEGRASE INTD-RELATED"/>
    <property type="match status" value="1"/>
</dbReference>
<dbReference type="CDD" id="cd01189">
    <property type="entry name" value="INT_ICEBs1_C_like"/>
    <property type="match status" value="1"/>
</dbReference>
<keyword evidence="2" id="KW-0238">DNA-binding</keyword>
<feature type="domain" description="Tyr recombinase" evidence="5">
    <location>
        <begin position="175"/>
        <end position="368"/>
    </location>
</feature>
<dbReference type="Pfam" id="PF00589">
    <property type="entry name" value="Phage_integrase"/>
    <property type="match status" value="1"/>
</dbReference>
<evidence type="ECO:0000313" key="6">
    <source>
        <dbReference type="EMBL" id="ALG85830.1"/>
    </source>
</evidence>
<accession>A0A0N9NDN8</accession>
<proteinExistence type="inferred from homology"/>
<keyword evidence="7" id="KW-1185">Reference proteome</keyword>
<dbReference type="OrthoDB" id="1822491at2"/>
<evidence type="ECO:0000256" key="2">
    <source>
        <dbReference type="ARBA" id="ARBA00023125"/>
    </source>
</evidence>
<name>A0A0N9NDN8_9ACTN</name>
<evidence type="ECO:0000256" key="1">
    <source>
        <dbReference type="ARBA" id="ARBA00008857"/>
    </source>
</evidence>
<feature type="compositionally biased region" description="Basic and acidic residues" evidence="4">
    <location>
        <begin position="9"/>
        <end position="20"/>
    </location>
</feature>
<dbReference type="PANTHER" id="PTHR30349">
    <property type="entry name" value="PHAGE INTEGRASE-RELATED"/>
    <property type="match status" value="1"/>
</dbReference>